<feature type="transmembrane region" description="Helical" evidence="5">
    <location>
        <begin position="126"/>
        <end position="144"/>
    </location>
</feature>
<keyword evidence="3 5" id="KW-1133">Transmembrane helix</keyword>
<evidence type="ECO:0000256" key="4">
    <source>
        <dbReference type="ARBA" id="ARBA00023136"/>
    </source>
</evidence>
<dbReference type="Proteomes" id="UP000466024">
    <property type="component" value="Unassembled WGS sequence"/>
</dbReference>
<feature type="transmembrane region" description="Helical" evidence="5">
    <location>
        <begin position="95"/>
        <end position="114"/>
    </location>
</feature>
<feature type="transmembrane region" description="Helical" evidence="5">
    <location>
        <begin position="225"/>
        <end position="246"/>
    </location>
</feature>
<feature type="transmembrane region" description="Helical" evidence="5">
    <location>
        <begin position="69"/>
        <end position="89"/>
    </location>
</feature>
<proteinExistence type="predicted"/>
<evidence type="ECO:0000256" key="2">
    <source>
        <dbReference type="ARBA" id="ARBA00022692"/>
    </source>
</evidence>
<dbReference type="AlphaFoldDB" id="A0A640WJC8"/>
<dbReference type="RefSeq" id="WP_149433761.1">
    <property type="nucleotide sequence ID" value="NZ_VTPX01000001.1"/>
</dbReference>
<keyword evidence="2 5" id="KW-0812">Transmembrane</keyword>
<organism evidence="7 8">
    <name type="scientific">Salinicola corii</name>
    <dbReference type="NCBI Taxonomy" id="2606937"/>
    <lineage>
        <taxon>Bacteria</taxon>
        <taxon>Pseudomonadati</taxon>
        <taxon>Pseudomonadota</taxon>
        <taxon>Gammaproteobacteria</taxon>
        <taxon>Oceanospirillales</taxon>
        <taxon>Halomonadaceae</taxon>
        <taxon>Salinicola</taxon>
    </lineage>
</organism>
<evidence type="ECO:0000256" key="5">
    <source>
        <dbReference type="SAM" id="Phobius"/>
    </source>
</evidence>
<protein>
    <submittedName>
        <fullName evidence="7">DMT family transporter</fullName>
    </submittedName>
</protein>
<dbReference type="PANTHER" id="PTHR22911:SF6">
    <property type="entry name" value="SOLUTE CARRIER FAMILY 35 MEMBER G1"/>
    <property type="match status" value="1"/>
</dbReference>
<feature type="domain" description="EamA" evidence="6">
    <location>
        <begin position="13"/>
        <end position="140"/>
    </location>
</feature>
<dbReference type="Pfam" id="PF00892">
    <property type="entry name" value="EamA"/>
    <property type="match status" value="1"/>
</dbReference>
<evidence type="ECO:0000259" key="6">
    <source>
        <dbReference type="Pfam" id="PF00892"/>
    </source>
</evidence>
<dbReference type="EMBL" id="VTPX01000001">
    <property type="protein sequence ID" value="KAA0020642.1"/>
    <property type="molecule type" value="Genomic_DNA"/>
</dbReference>
<dbReference type="PANTHER" id="PTHR22911">
    <property type="entry name" value="ACYL-MALONYL CONDENSING ENZYME-RELATED"/>
    <property type="match status" value="1"/>
</dbReference>
<evidence type="ECO:0000256" key="1">
    <source>
        <dbReference type="ARBA" id="ARBA00004141"/>
    </source>
</evidence>
<dbReference type="InterPro" id="IPR000620">
    <property type="entry name" value="EamA_dom"/>
</dbReference>
<accession>A0A640WJC8</accession>
<name>A0A640WJC8_9GAMM</name>
<dbReference type="GO" id="GO:0016020">
    <property type="term" value="C:membrane"/>
    <property type="evidence" value="ECO:0007669"/>
    <property type="project" value="UniProtKB-SubCell"/>
</dbReference>
<keyword evidence="8" id="KW-1185">Reference proteome</keyword>
<gene>
    <name evidence="7" type="ORF">F0A16_02285</name>
</gene>
<reference evidence="7 8" key="1">
    <citation type="submission" date="2019-08" db="EMBL/GenBank/DDBJ databases">
        <title>Bioinformatics analysis of the strain L3 and L5.</title>
        <authorList>
            <person name="Li X."/>
        </authorList>
    </citation>
    <scope>NUCLEOTIDE SEQUENCE [LARGE SCALE GENOMIC DNA]</scope>
    <source>
        <strain evidence="7 8">L3</strain>
    </source>
</reference>
<dbReference type="InterPro" id="IPR037185">
    <property type="entry name" value="EmrE-like"/>
</dbReference>
<evidence type="ECO:0000313" key="8">
    <source>
        <dbReference type="Proteomes" id="UP000466024"/>
    </source>
</evidence>
<feature type="transmembrane region" description="Helical" evidence="5">
    <location>
        <begin position="279"/>
        <end position="303"/>
    </location>
</feature>
<feature type="transmembrane region" description="Helical" evidence="5">
    <location>
        <begin position="253"/>
        <end position="273"/>
    </location>
</feature>
<sequence length="313" mass="33964">MFSVTSRDTSTMAGVGTILATVFAMALADAFVKYASADMSLWQIYVLRSLLVVPLLALLVGMRVRVPRLGWVMLRSLSLALMYLGIYGALPKLDLSVVAASLYTAPLFITLLSATFLRETINLRHWIAILMGFLGVLLVVKPGVSGFTPYALIPVGAAFLYAIAAVLTRAKCDDVEAPVLAFWLNLTLLVFGVSASLFIVLLQTGESHSYPFLLGYWSQMHSGDWVVIGILAALMLVISIGLARAYQSPRTHVIATFDYAFLIFAAFWGFIFFGEVPDLWTVAGIVLIASAGMIVLRAGVIAVEAKEPHRHGT</sequence>
<evidence type="ECO:0000313" key="7">
    <source>
        <dbReference type="EMBL" id="KAA0020642.1"/>
    </source>
</evidence>
<evidence type="ECO:0000256" key="3">
    <source>
        <dbReference type="ARBA" id="ARBA00022989"/>
    </source>
</evidence>
<comment type="caution">
    <text evidence="7">The sequence shown here is derived from an EMBL/GenBank/DDBJ whole genome shotgun (WGS) entry which is preliminary data.</text>
</comment>
<comment type="subcellular location">
    <subcellularLocation>
        <location evidence="1">Membrane</location>
        <topology evidence="1">Multi-pass membrane protein</topology>
    </subcellularLocation>
</comment>
<dbReference type="SUPFAM" id="SSF103481">
    <property type="entry name" value="Multidrug resistance efflux transporter EmrE"/>
    <property type="match status" value="2"/>
</dbReference>
<keyword evidence="4 5" id="KW-0472">Membrane</keyword>
<feature type="transmembrane region" description="Helical" evidence="5">
    <location>
        <begin position="180"/>
        <end position="205"/>
    </location>
</feature>
<feature type="transmembrane region" description="Helical" evidence="5">
    <location>
        <begin position="150"/>
        <end position="168"/>
    </location>
</feature>
<feature type="transmembrane region" description="Helical" evidence="5">
    <location>
        <begin position="44"/>
        <end position="62"/>
    </location>
</feature>